<organism evidence="1 2">
    <name type="scientific">Roseibium litorale</name>
    <dbReference type="NCBI Taxonomy" id="2803841"/>
    <lineage>
        <taxon>Bacteria</taxon>
        <taxon>Pseudomonadati</taxon>
        <taxon>Pseudomonadota</taxon>
        <taxon>Alphaproteobacteria</taxon>
        <taxon>Hyphomicrobiales</taxon>
        <taxon>Stappiaceae</taxon>
        <taxon>Roseibium</taxon>
    </lineage>
</organism>
<evidence type="ECO:0000313" key="2">
    <source>
        <dbReference type="Proteomes" id="UP000632063"/>
    </source>
</evidence>
<dbReference type="Proteomes" id="UP000632063">
    <property type="component" value="Unassembled WGS sequence"/>
</dbReference>
<protein>
    <submittedName>
        <fullName evidence="1">DUF1203 domain-containing protein</fullName>
    </submittedName>
</protein>
<dbReference type="PIRSF" id="PIRSF034110">
    <property type="entry name" value="DUF1203"/>
    <property type="match status" value="1"/>
</dbReference>
<name>A0ABR9CLD2_9HYPH</name>
<reference evidence="1 2" key="2">
    <citation type="journal article" date="2021" name="Int. J. Syst. Evol. Microbiol.">
        <title>Roseibium litorale sp. nov., isolated from a tidal flat sediment and proposal for the reclassification of Labrenzia polysiphoniae as Roseibium polysiphoniae comb. nov.</title>
        <authorList>
            <person name="Liu Y."/>
            <person name="Pei T."/>
            <person name="Du J."/>
            <person name="Chao M."/>
            <person name="Deng M.R."/>
            <person name="Zhu H."/>
        </authorList>
    </citation>
    <scope>NUCLEOTIDE SEQUENCE [LARGE SCALE GENOMIC DNA]</scope>
    <source>
        <strain evidence="1 2">4C16A</strain>
    </source>
</reference>
<reference evidence="2" key="1">
    <citation type="submission" date="2020-09" db="EMBL/GenBank/DDBJ databases">
        <title>The genome sequence of strain Labrenzia suaedae 4C16A.</title>
        <authorList>
            <person name="Liu Y."/>
        </authorList>
    </citation>
    <scope>NUCLEOTIDE SEQUENCE [LARGE SCALE GENOMIC DNA]</scope>
    <source>
        <strain evidence="2">4C16A</strain>
    </source>
</reference>
<accession>A0ABR9CLD2</accession>
<gene>
    <name evidence="1" type="ORF">IG616_07945</name>
</gene>
<dbReference type="EMBL" id="JACYXI010000004">
    <property type="protein sequence ID" value="MBD8891474.1"/>
    <property type="molecule type" value="Genomic_DNA"/>
</dbReference>
<dbReference type="RefSeq" id="WP_192147626.1">
    <property type="nucleotide sequence ID" value="NZ_JACYXI010000004.1"/>
</dbReference>
<proteinExistence type="predicted"/>
<keyword evidence="2" id="KW-1185">Reference proteome</keyword>
<comment type="caution">
    <text evidence="1">The sequence shown here is derived from an EMBL/GenBank/DDBJ whole genome shotgun (WGS) entry which is preliminary data.</text>
</comment>
<evidence type="ECO:0000313" key="1">
    <source>
        <dbReference type="EMBL" id="MBD8891474.1"/>
    </source>
</evidence>
<dbReference type="InterPro" id="IPR009593">
    <property type="entry name" value="DUF1203"/>
</dbReference>
<dbReference type="Pfam" id="PF06718">
    <property type="entry name" value="DUF1203"/>
    <property type="match status" value="1"/>
</dbReference>
<sequence>MTFQIHPLPASAFAGLEGLSEQDRKDRDIQVHISDGAFPCRVSLSDVPAGQRVFLLNYEHQPNRTPYRSHHAIFVAEGAVEAQPGPDELPAMVRTRLLSVRAFNQSHEIVDADVCEGADAEEVILRMFANPDVDYIHLHFARRGCFAASVTRS</sequence>